<dbReference type="OrthoDB" id="36600at10239"/>
<evidence type="ECO:0000313" key="1">
    <source>
        <dbReference type="EMBL" id="ACH46777.1"/>
    </source>
</evidence>
<dbReference type="Proteomes" id="UP000204092">
    <property type="component" value="Segment"/>
</dbReference>
<keyword evidence="2" id="KW-1185">Reference proteome</keyword>
<sequence>MTLFYVSSENENCVGSVSKLFAALDREDKVSASLSERQCEDGEGVSMGSMTAIHHHLASSESWKEVLDWQTEVEYTIPHPAGEVTASDTASDGEAKIFREDRVSTLKALCGDAWGAKICRVKHTPVVKIDFNVTRFSSVKIMSTKSFVYETPRSCWRFKLIVFWEGESKDAAEKSPKKFRVLVESVRDKEQVGVNVMYTAASFLEKILDIVSLDSKVGRLRMVIQNPGDPRREAAFSSSCDAR</sequence>
<reference evidence="1 2" key="1">
    <citation type="journal article" date="2009" name="Virology">
        <title>Genomic analysis of the smallest giant virus--Feldmannia sp. virus 158.</title>
        <authorList>
            <person name="Schroeder D.C."/>
            <person name="Park Y."/>
            <person name="Yoon H.M."/>
            <person name="Lee Y.S."/>
            <person name="Kang S.W."/>
            <person name="Meints R.H."/>
            <person name="Ivey R.G."/>
            <person name="Choi T.J."/>
        </authorList>
    </citation>
    <scope>NUCLEOTIDE SEQUENCE [LARGE SCALE GENOMIC DNA]</scope>
    <source>
        <strain evidence="1">FsV-158</strain>
    </source>
</reference>
<evidence type="ECO:0000313" key="2">
    <source>
        <dbReference type="Proteomes" id="UP000204092"/>
    </source>
</evidence>
<dbReference type="KEGG" id="vg:6804808"/>
<proteinExistence type="predicted"/>
<dbReference type="EMBL" id="EU916176">
    <property type="protein sequence ID" value="ACH46777.1"/>
    <property type="molecule type" value="Genomic_DNA"/>
</dbReference>
<protein>
    <submittedName>
        <fullName evidence="1">Uncharacterized protein</fullName>
    </submittedName>
</protein>
<organism evidence="1 2">
    <name type="scientific">Feldmannia species virus</name>
    <dbReference type="NCBI Taxonomy" id="39420"/>
    <lineage>
        <taxon>Viruses</taxon>
        <taxon>Varidnaviria</taxon>
        <taxon>Bamfordvirae</taxon>
        <taxon>Nucleocytoviricota</taxon>
        <taxon>Megaviricetes</taxon>
        <taxon>Algavirales</taxon>
        <taxon>Phycodnaviridae</taxon>
        <taxon>Phaeovirus</taxon>
        <taxon>Phaeovirus feldmanniae</taxon>
    </lineage>
</organism>
<dbReference type="GeneID" id="6804808"/>
<dbReference type="RefSeq" id="YP_002154647.1">
    <property type="nucleotide sequence ID" value="NC_011183.1"/>
</dbReference>
<accession>B5LWB4</accession>
<name>B5LWB4_9PHYC</name>